<accession>A0A2P2E7T8</accession>
<proteinExistence type="predicted"/>
<gene>
    <name evidence="1" type="ORF">PbB2_00783</name>
</gene>
<comment type="caution">
    <text evidence="1">The sequence shown here is derived from an EMBL/GenBank/DDBJ whole genome shotgun (WGS) entry which is preliminary data.</text>
</comment>
<dbReference type="EMBL" id="BFBR01000002">
    <property type="protein sequence ID" value="GBF57123.1"/>
    <property type="molecule type" value="Genomic_DNA"/>
</dbReference>
<evidence type="ECO:0008006" key="3">
    <source>
        <dbReference type="Google" id="ProtNLM"/>
    </source>
</evidence>
<protein>
    <recommendedName>
        <fullName evidence="3">Outer membrane protein beta-barrel domain-containing protein</fullName>
    </recommendedName>
</protein>
<evidence type="ECO:0000313" key="1">
    <source>
        <dbReference type="EMBL" id="GBF57123.1"/>
    </source>
</evidence>
<sequence length="255" mass="27499">MMEEWRVQFRLAAALSWWSQARLRHLDQCSCGVLKMTINTKFFALSAFMAALSPVVATAAEPAWVGLRAGTGGLGGEVGVDVTPNVVLRGIGQAYDYGYDTTIDGIAYDGSLKLGSYGLQADYRFDSSPFYVTAGIFANENKFDLAATPATNVTIGNTSYTPAQVGTLNTHAKFDDVAYFLGAGVAFMAGPIETALEAGVYYQGKPKVEYTSTGLLATNPAFQADLALESAKVVDELDAARYWPMVTLQGRYRFK</sequence>
<keyword evidence="2" id="KW-1185">Reference proteome</keyword>
<dbReference type="Proteomes" id="UP000245086">
    <property type="component" value="Unassembled WGS sequence"/>
</dbReference>
<dbReference type="AlphaFoldDB" id="A0A2P2E7T8"/>
<organism evidence="1 2">
    <name type="scientific">Candidatus Phycosocius bacilliformis</name>
    <dbReference type="NCBI Taxonomy" id="1445552"/>
    <lineage>
        <taxon>Bacteria</taxon>
        <taxon>Pseudomonadati</taxon>
        <taxon>Pseudomonadota</taxon>
        <taxon>Alphaproteobacteria</taxon>
        <taxon>Caulobacterales</taxon>
        <taxon>Caulobacterales incertae sedis</taxon>
        <taxon>Candidatus Phycosocius</taxon>
    </lineage>
</organism>
<name>A0A2P2E7T8_9PROT</name>
<evidence type="ECO:0000313" key="2">
    <source>
        <dbReference type="Proteomes" id="UP000245086"/>
    </source>
</evidence>
<dbReference type="Gene3D" id="2.40.160.170">
    <property type="match status" value="1"/>
</dbReference>
<reference evidence="1 2" key="1">
    <citation type="journal article" date="2018" name="Genome Announc.">
        <title>Draft Genome Sequence of "Candidatus Phycosocius bacilliformis," an Alphaproteobacterial Ectosymbiont of the Hydrocarbon-Producing Green Alga Botryococcus braunii.</title>
        <authorList>
            <person name="Tanabe Y."/>
            <person name="Yamaguchi H."/>
            <person name="Watanabe M.M."/>
        </authorList>
    </citation>
    <scope>NUCLEOTIDE SEQUENCE [LARGE SCALE GENOMIC DNA]</scope>
    <source>
        <strain evidence="1 2">BOTRYCO-2</strain>
    </source>
</reference>